<dbReference type="Gene3D" id="3.20.20.450">
    <property type="entry name" value="EAL domain"/>
    <property type="match status" value="1"/>
</dbReference>
<proteinExistence type="predicted"/>
<dbReference type="InterPro" id="IPR050706">
    <property type="entry name" value="Cyclic-di-GMP_PDE-like"/>
</dbReference>
<keyword evidence="6" id="KW-0378">Hydrolase</keyword>
<evidence type="ECO:0000256" key="1">
    <source>
        <dbReference type="ARBA" id="ARBA00004651"/>
    </source>
</evidence>
<keyword evidence="8 10" id="KW-0472">Membrane</keyword>
<sequence length="511" mass="56695">MIPVLVSIYVANEVVQVRSTNKLQDFAQRALLQADLVRGQILESMQDLQEISFSPCSAEYLRSLRRVAFSHRYVRDVGAYAEGRYLCSSLLGDVRTEKIVLSNPDWTTSAGNHVWVSPRVLFDQRQRDFLVGRAGRYVAVDPAMFVDIMNVGRRAISVVSTDIDSPRIVAMTPGNDAAQTLVAFGRGGTLKMSGWNYVTIHSTTYPHAVVVRERHSDVYVGSISDMAWFVVAGCILGALLGLTAFWLVIRLWSMPAALARAIKRNRVRVNYQPIVDMRTGRPAGVEALARWTHGSEIISPAVFIPVAEEHNLIQALTEAVTARALAELAPIMHEYPTFYVSLNVDPSELKTDRYRRILVECCERHAISPAQVKIEITERAVIDAESMQGTIRAFRSSGFAMYIDDFGTGYSSLGYLHKFEFDALKIDKSFVDAIGREAVSSPVVEHIIAMANSLRLNVIAEGVEHPHQAQFLMRQGVHFAQGWFFGKAVPAETLRQSLLSCISPHAGGDAL</sequence>
<comment type="catalytic activity">
    <reaction evidence="9">
        <text>3',3'-c-di-GMP + H2O = 5'-phosphoguanylyl(3'-&gt;5')guanosine + H(+)</text>
        <dbReference type="Rhea" id="RHEA:24902"/>
        <dbReference type="ChEBI" id="CHEBI:15377"/>
        <dbReference type="ChEBI" id="CHEBI:15378"/>
        <dbReference type="ChEBI" id="CHEBI:58754"/>
        <dbReference type="ChEBI" id="CHEBI:58805"/>
        <dbReference type="EC" id="3.1.4.52"/>
    </reaction>
</comment>
<comment type="subcellular location">
    <subcellularLocation>
        <location evidence="1">Cell membrane</location>
        <topology evidence="1">Multi-pass membrane protein</topology>
    </subcellularLocation>
</comment>
<dbReference type="Proteomes" id="UP000335538">
    <property type="component" value="Unassembled WGS sequence"/>
</dbReference>
<evidence type="ECO:0000313" key="12">
    <source>
        <dbReference type="EMBL" id="VVE75791.1"/>
    </source>
</evidence>
<feature type="transmembrane region" description="Helical" evidence="10">
    <location>
        <begin position="226"/>
        <end position="249"/>
    </location>
</feature>
<accession>A0A5E5APS2</accession>
<dbReference type="InterPro" id="IPR024744">
    <property type="entry name" value="CSS-motif_dom"/>
</dbReference>
<dbReference type="Pfam" id="PF12792">
    <property type="entry name" value="CSS-motif"/>
    <property type="match status" value="1"/>
</dbReference>
<keyword evidence="5 10" id="KW-0812">Transmembrane</keyword>
<keyword evidence="4" id="KW-0973">c-di-GMP</keyword>
<gene>
    <name evidence="12" type="ORF">PSP31121_00600</name>
</gene>
<dbReference type="SUPFAM" id="SSF141868">
    <property type="entry name" value="EAL domain-like"/>
    <property type="match status" value="1"/>
</dbReference>
<protein>
    <recommendedName>
        <fullName evidence="2">cyclic-guanylate-specific phosphodiesterase</fullName>
        <ecNumber evidence="2">3.1.4.52</ecNumber>
    </recommendedName>
</protein>
<evidence type="ECO:0000256" key="6">
    <source>
        <dbReference type="ARBA" id="ARBA00022801"/>
    </source>
</evidence>
<dbReference type="Pfam" id="PF00563">
    <property type="entry name" value="EAL"/>
    <property type="match status" value="1"/>
</dbReference>
<evidence type="ECO:0000313" key="13">
    <source>
        <dbReference type="Proteomes" id="UP000335538"/>
    </source>
</evidence>
<dbReference type="SMART" id="SM00052">
    <property type="entry name" value="EAL"/>
    <property type="match status" value="1"/>
</dbReference>
<evidence type="ECO:0000256" key="3">
    <source>
        <dbReference type="ARBA" id="ARBA00022475"/>
    </source>
</evidence>
<name>A0A5E5APS2_9BURK</name>
<dbReference type="PANTHER" id="PTHR33121:SF60">
    <property type="entry name" value="CYCLIC DI-GMP PHOSPHODIESTERASE PDEC-RELATED"/>
    <property type="match status" value="1"/>
</dbReference>
<organism evidence="12 13">
    <name type="scientific">Pandoraea sputorum</name>
    <dbReference type="NCBI Taxonomy" id="93222"/>
    <lineage>
        <taxon>Bacteria</taxon>
        <taxon>Pseudomonadati</taxon>
        <taxon>Pseudomonadota</taxon>
        <taxon>Betaproteobacteria</taxon>
        <taxon>Burkholderiales</taxon>
        <taxon>Burkholderiaceae</taxon>
        <taxon>Pandoraea</taxon>
    </lineage>
</organism>
<evidence type="ECO:0000256" key="2">
    <source>
        <dbReference type="ARBA" id="ARBA00012282"/>
    </source>
</evidence>
<dbReference type="InterPro" id="IPR001633">
    <property type="entry name" value="EAL_dom"/>
</dbReference>
<evidence type="ECO:0000256" key="10">
    <source>
        <dbReference type="SAM" id="Phobius"/>
    </source>
</evidence>
<feature type="domain" description="EAL" evidence="11">
    <location>
        <begin position="251"/>
        <end position="502"/>
    </location>
</feature>
<dbReference type="GO" id="GO:0071111">
    <property type="term" value="F:cyclic-guanylate-specific phosphodiesterase activity"/>
    <property type="evidence" value="ECO:0007669"/>
    <property type="project" value="UniProtKB-EC"/>
</dbReference>
<keyword evidence="7 10" id="KW-1133">Transmembrane helix</keyword>
<dbReference type="AlphaFoldDB" id="A0A5E5APS2"/>
<reference evidence="12 13" key="1">
    <citation type="submission" date="2019-08" db="EMBL/GenBank/DDBJ databases">
        <authorList>
            <person name="Peeters C."/>
        </authorList>
    </citation>
    <scope>NUCLEOTIDE SEQUENCE [LARGE SCALE GENOMIC DNA]</scope>
    <source>
        <strain evidence="12 13">LMG 31121</strain>
    </source>
</reference>
<dbReference type="CDD" id="cd01948">
    <property type="entry name" value="EAL"/>
    <property type="match status" value="1"/>
</dbReference>
<evidence type="ECO:0000256" key="8">
    <source>
        <dbReference type="ARBA" id="ARBA00023136"/>
    </source>
</evidence>
<dbReference type="InterPro" id="IPR035919">
    <property type="entry name" value="EAL_sf"/>
</dbReference>
<evidence type="ECO:0000259" key="11">
    <source>
        <dbReference type="PROSITE" id="PS50883"/>
    </source>
</evidence>
<evidence type="ECO:0000256" key="7">
    <source>
        <dbReference type="ARBA" id="ARBA00022989"/>
    </source>
</evidence>
<dbReference type="EMBL" id="CABPSR010000001">
    <property type="protein sequence ID" value="VVE75791.1"/>
    <property type="molecule type" value="Genomic_DNA"/>
</dbReference>
<dbReference type="PANTHER" id="PTHR33121">
    <property type="entry name" value="CYCLIC DI-GMP PHOSPHODIESTERASE PDEF"/>
    <property type="match status" value="1"/>
</dbReference>
<dbReference type="EC" id="3.1.4.52" evidence="2"/>
<evidence type="ECO:0000256" key="5">
    <source>
        <dbReference type="ARBA" id="ARBA00022692"/>
    </source>
</evidence>
<keyword evidence="3" id="KW-1003">Cell membrane</keyword>
<dbReference type="GO" id="GO:0005886">
    <property type="term" value="C:plasma membrane"/>
    <property type="evidence" value="ECO:0007669"/>
    <property type="project" value="UniProtKB-SubCell"/>
</dbReference>
<evidence type="ECO:0000256" key="4">
    <source>
        <dbReference type="ARBA" id="ARBA00022636"/>
    </source>
</evidence>
<evidence type="ECO:0000256" key="9">
    <source>
        <dbReference type="ARBA" id="ARBA00034290"/>
    </source>
</evidence>
<dbReference type="PROSITE" id="PS50883">
    <property type="entry name" value="EAL"/>
    <property type="match status" value="1"/>
</dbReference>